<keyword evidence="2" id="KW-0413">Isomerase</keyword>
<organism evidence="2">
    <name type="scientific">hydrothermal vent metagenome</name>
    <dbReference type="NCBI Taxonomy" id="652676"/>
    <lineage>
        <taxon>unclassified sequences</taxon>
        <taxon>metagenomes</taxon>
        <taxon>ecological metagenomes</taxon>
    </lineage>
</organism>
<sequence length="136" mass="15525">MGDCYHPEAVFSDPVFARLHGAEVRAMWHMLCEQGTDLDVSFAAIEANHISGSAHWQARYTFASGRPVHNFVQASFTFQDGKIIDHKDEFDLWQWTRMAIGPIGTFAGWSSPLQNKVRSAADRNLRRFIDKHPEYT</sequence>
<proteinExistence type="predicted"/>
<dbReference type="AlphaFoldDB" id="A0A3B0TGP7"/>
<protein>
    <submittedName>
        <fullName evidence="2">Ketosteroid isomerase-related protein</fullName>
    </submittedName>
</protein>
<evidence type="ECO:0000313" key="2">
    <source>
        <dbReference type="EMBL" id="VAW07854.1"/>
    </source>
</evidence>
<accession>A0A3B0TGP7</accession>
<dbReference type="InterPro" id="IPR037401">
    <property type="entry name" value="SnoaL-like"/>
</dbReference>
<dbReference type="Gene3D" id="3.10.450.50">
    <property type="match status" value="1"/>
</dbReference>
<dbReference type="EMBL" id="UOEI01000554">
    <property type="protein sequence ID" value="VAW07854.1"/>
    <property type="molecule type" value="Genomic_DNA"/>
</dbReference>
<dbReference type="Pfam" id="PF12680">
    <property type="entry name" value="SnoaL_2"/>
    <property type="match status" value="1"/>
</dbReference>
<evidence type="ECO:0000259" key="1">
    <source>
        <dbReference type="Pfam" id="PF12680"/>
    </source>
</evidence>
<feature type="domain" description="SnoaL-like" evidence="1">
    <location>
        <begin position="1"/>
        <end position="86"/>
    </location>
</feature>
<dbReference type="GO" id="GO:0016853">
    <property type="term" value="F:isomerase activity"/>
    <property type="evidence" value="ECO:0007669"/>
    <property type="project" value="UniProtKB-KW"/>
</dbReference>
<dbReference type="SUPFAM" id="SSF54427">
    <property type="entry name" value="NTF2-like"/>
    <property type="match status" value="1"/>
</dbReference>
<dbReference type="InterPro" id="IPR032710">
    <property type="entry name" value="NTF2-like_dom_sf"/>
</dbReference>
<reference evidence="2" key="1">
    <citation type="submission" date="2018-06" db="EMBL/GenBank/DDBJ databases">
        <authorList>
            <person name="Zhirakovskaya E."/>
        </authorList>
    </citation>
    <scope>NUCLEOTIDE SEQUENCE</scope>
</reference>
<name>A0A3B0TGP7_9ZZZZ</name>
<gene>
    <name evidence="2" type="ORF">MNBD_ACTINO01-1147</name>
</gene>